<dbReference type="Proteomes" id="UP000013996">
    <property type="component" value="Unassembled WGS sequence"/>
</dbReference>
<proteinExistence type="predicted"/>
<evidence type="ECO:0000313" key="1">
    <source>
        <dbReference type="EMBL" id="EOQ90611.1"/>
    </source>
</evidence>
<sequence length="39" mass="4493">MLIELIYERAFRSNLSFRKGFPLQSLARGGICSLGYEKK</sequence>
<protein>
    <submittedName>
        <fullName evidence="1">Uncharacterized protein</fullName>
    </submittedName>
</protein>
<dbReference type="EMBL" id="AOGX02000008">
    <property type="protein sequence ID" value="EOQ90611.1"/>
    <property type="molecule type" value="Genomic_DNA"/>
</dbReference>
<name>A0A5E8HGJ4_9LEPT</name>
<reference evidence="1 2" key="1">
    <citation type="submission" date="2013-04" db="EMBL/GenBank/DDBJ databases">
        <authorList>
            <person name="Harkins D.M."/>
            <person name="Durkin A.S."/>
            <person name="Brinkac L.M."/>
            <person name="Haft D.H."/>
            <person name="Selengut J.D."/>
            <person name="Sanka R."/>
            <person name="DePew J."/>
            <person name="Purushe J."/>
            <person name="Hartskeerl R.A."/>
            <person name="Ahmed A."/>
            <person name="van der Linden H."/>
            <person name="Goris M.G.A."/>
            <person name="Vinetz J.M."/>
            <person name="Sutton G.G."/>
            <person name="Nierman W.C."/>
            <person name="Fouts D.E."/>
        </authorList>
    </citation>
    <scope>NUCLEOTIDE SEQUENCE [LARGE SCALE GENOMIC DNA]</scope>
    <source>
        <strain evidence="1 2">Sao Paulo</strain>
    </source>
</reference>
<evidence type="ECO:0000313" key="2">
    <source>
        <dbReference type="Proteomes" id="UP000013996"/>
    </source>
</evidence>
<gene>
    <name evidence="1" type="ORF">LEP1GSC202_3722</name>
</gene>
<accession>A0A5E8HGJ4</accession>
<comment type="caution">
    <text evidence="1">The sequence shown here is derived from an EMBL/GenBank/DDBJ whole genome shotgun (WGS) entry which is preliminary data.</text>
</comment>
<dbReference type="AlphaFoldDB" id="A0A5E8HGJ4"/>
<organism evidence="1 2">
    <name type="scientific">Leptospira yanagawae serovar Saopaulo str. Sao Paulo = ATCC 700523</name>
    <dbReference type="NCBI Taxonomy" id="1249483"/>
    <lineage>
        <taxon>Bacteria</taxon>
        <taxon>Pseudomonadati</taxon>
        <taxon>Spirochaetota</taxon>
        <taxon>Spirochaetia</taxon>
        <taxon>Leptospirales</taxon>
        <taxon>Leptospiraceae</taxon>
        <taxon>Leptospira</taxon>
    </lineage>
</organism>